<dbReference type="EMBL" id="JAAVSD010000089">
    <property type="protein sequence ID" value="NLR30844.1"/>
    <property type="molecule type" value="Genomic_DNA"/>
</dbReference>
<reference evidence="1 2" key="1">
    <citation type="submission" date="2020-03" db="EMBL/GenBank/DDBJ databases">
        <authorList>
            <person name="Zhang Z."/>
            <person name="Guo Z."/>
            <person name="Hou Q."/>
            <person name="Shen X."/>
        </authorList>
    </citation>
    <scope>NUCLEOTIDE SEQUENCE [LARGE SCALE GENOMIC DNA]</scope>
    <source>
        <strain evidence="1 2">HBUAS51329</strain>
    </source>
</reference>
<organism evidence="1 2">
    <name type="scientific">Levilactobacillus tujiorum</name>
    <dbReference type="NCBI Taxonomy" id="2912243"/>
    <lineage>
        <taxon>Bacteria</taxon>
        <taxon>Bacillati</taxon>
        <taxon>Bacillota</taxon>
        <taxon>Bacilli</taxon>
        <taxon>Lactobacillales</taxon>
        <taxon>Lactobacillaceae</taxon>
        <taxon>Levilactobacillus</taxon>
    </lineage>
</organism>
<gene>
    <name evidence="1" type="ORF">HEQ44_11935</name>
</gene>
<evidence type="ECO:0000313" key="1">
    <source>
        <dbReference type="EMBL" id="NLR30844.1"/>
    </source>
</evidence>
<protein>
    <submittedName>
        <fullName evidence="1">Type II toxin-antitoxin system antitoxin, RelB/DinJ family</fullName>
    </submittedName>
</protein>
<keyword evidence="2" id="KW-1185">Reference proteome</keyword>
<proteinExistence type="predicted"/>
<feature type="non-terminal residue" evidence="1">
    <location>
        <position position="1"/>
    </location>
</feature>
<name>A0ABX1L9B6_9LACO</name>
<accession>A0ABX1L9B6</accession>
<comment type="caution">
    <text evidence="1">The sequence shown here is derived from an EMBL/GenBank/DDBJ whole genome shotgun (WGS) entry which is preliminary data.</text>
</comment>
<sequence>ANLRFLKATEGTPVTEFKDAKEVADWLNDPDED</sequence>
<dbReference type="Proteomes" id="UP000707477">
    <property type="component" value="Unassembled WGS sequence"/>
</dbReference>
<evidence type="ECO:0000313" key="2">
    <source>
        <dbReference type="Proteomes" id="UP000707477"/>
    </source>
</evidence>